<dbReference type="GO" id="GO:0042995">
    <property type="term" value="C:cell projection"/>
    <property type="evidence" value="ECO:0007669"/>
    <property type="project" value="UniProtKB-SubCell"/>
</dbReference>
<keyword evidence="10" id="KW-1185">Reference proteome</keyword>
<sequence>MRRSSFSSSDSGRTKPGLALKRTGSNANQYGLYGKTRAEEDAKLYLREKEELERERDGIRNTLLTLRQERREVKERFKTATGKREITHMHTHIHNPFGNKTHFIRRMGCT</sequence>
<proteinExistence type="predicted"/>
<dbReference type="PANTHER" id="PTHR14338">
    <property type="entry name" value="ACTIN FILAMENT-ASSOCIATED PROTEIN 1 FAMILY MEMBER"/>
    <property type="match status" value="1"/>
</dbReference>
<reference evidence="9" key="2">
    <citation type="submission" date="2025-08" db="UniProtKB">
        <authorList>
            <consortium name="Ensembl"/>
        </authorList>
    </citation>
    <scope>IDENTIFICATION</scope>
</reference>
<keyword evidence="4" id="KW-0677">Repeat</keyword>
<keyword evidence="3" id="KW-0963">Cytoplasm</keyword>
<evidence type="ECO:0000256" key="8">
    <source>
        <dbReference type="SAM" id="MobiDB-lite"/>
    </source>
</evidence>
<evidence type="ECO:0000313" key="9">
    <source>
        <dbReference type="Ensembl" id="ENSHHUP00000003215.1"/>
    </source>
</evidence>
<dbReference type="Ensembl" id="ENSHHUT00000003329.1">
    <property type="protein sequence ID" value="ENSHHUP00000003215.1"/>
    <property type="gene ID" value="ENSHHUG00000002038.1"/>
</dbReference>
<evidence type="ECO:0000256" key="7">
    <source>
        <dbReference type="SAM" id="Coils"/>
    </source>
</evidence>
<reference evidence="9" key="3">
    <citation type="submission" date="2025-09" db="UniProtKB">
        <authorList>
            <consortium name="Ensembl"/>
        </authorList>
    </citation>
    <scope>IDENTIFICATION</scope>
</reference>
<dbReference type="AlphaFoldDB" id="A0A4W5JYI0"/>
<evidence type="ECO:0000256" key="2">
    <source>
        <dbReference type="ARBA" id="ARBA00004496"/>
    </source>
</evidence>
<comment type="subcellular location">
    <subcellularLocation>
        <location evidence="1">Cell projection</location>
    </subcellularLocation>
    <subcellularLocation>
        <location evidence="2">Cytoplasm</location>
    </subcellularLocation>
</comment>
<evidence type="ECO:0000256" key="3">
    <source>
        <dbReference type="ARBA" id="ARBA00022490"/>
    </source>
</evidence>
<dbReference type="Proteomes" id="UP000314982">
    <property type="component" value="Unassembled WGS sequence"/>
</dbReference>
<evidence type="ECO:0000256" key="6">
    <source>
        <dbReference type="ARBA" id="ARBA00023273"/>
    </source>
</evidence>
<dbReference type="GO" id="GO:0005829">
    <property type="term" value="C:cytosol"/>
    <property type="evidence" value="ECO:0007669"/>
    <property type="project" value="TreeGrafter"/>
</dbReference>
<feature type="coiled-coil region" evidence="7">
    <location>
        <begin position="35"/>
        <end position="76"/>
    </location>
</feature>
<dbReference type="PANTHER" id="PTHR14338:SF1">
    <property type="entry name" value="ACTIN FILAMENT-ASSOCIATED PROTEIN 1-LIKE 1"/>
    <property type="match status" value="1"/>
</dbReference>
<accession>A0A4W5JYI0</accession>
<feature type="region of interest" description="Disordered" evidence="8">
    <location>
        <begin position="1"/>
        <end position="28"/>
    </location>
</feature>
<keyword evidence="6" id="KW-0966">Cell projection</keyword>
<organism evidence="9 10">
    <name type="scientific">Hucho hucho</name>
    <name type="common">huchen</name>
    <dbReference type="NCBI Taxonomy" id="62062"/>
    <lineage>
        <taxon>Eukaryota</taxon>
        <taxon>Metazoa</taxon>
        <taxon>Chordata</taxon>
        <taxon>Craniata</taxon>
        <taxon>Vertebrata</taxon>
        <taxon>Euteleostomi</taxon>
        <taxon>Actinopterygii</taxon>
        <taxon>Neopterygii</taxon>
        <taxon>Teleostei</taxon>
        <taxon>Protacanthopterygii</taxon>
        <taxon>Salmoniformes</taxon>
        <taxon>Salmonidae</taxon>
        <taxon>Salmoninae</taxon>
        <taxon>Hucho</taxon>
    </lineage>
</organism>
<dbReference type="GO" id="GO:0017124">
    <property type="term" value="F:SH3 domain binding"/>
    <property type="evidence" value="ECO:0007669"/>
    <property type="project" value="TreeGrafter"/>
</dbReference>
<name>A0A4W5JYI0_9TELE</name>
<dbReference type="InterPro" id="IPR030113">
    <property type="entry name" value="AFAP"/>
</dbReference>
<protein>
    <submittedName>
        <fullName evidence="9">Uncharacterized protein</fullName>
    </submittedName>
</protein>
<feature type="compositionally biased region" description="Low complexity" evidence="8">
    <location>
        <begin position="1"/>
        <end position="11"/>
    </location>
</feature>
<evidence type="ECO:0000256" key="1">
    <source>
        <dbReference type="ARBA" id="ARBA00004316"/>
    </source>
</evidence>
<evidence type="ECO:0000256" key="5">
    <source>
        <dbReference type="ARBA" id="ARBA00023054"/>
    </source>
</evidence>
<evidence type="ECO:0000313" key="10">
    <source>
        <dbReference type="Proteomes" id="UP000314982"/>
    </source>
</evidence>
<evidence type="ECO:0000256" key="4">
    <source>
        <dbReference type="ARBA" id="ARBA00022737"/>
    </source>
</evidence>
<reference evidence="10" key="1">
    <citation type="submission" date="2018-06" db="EMBL/GenBank/DDBJ databases">
        <title>Genome assembly of Danube salmon.</title>
        <authorList>
            <person name="Macqueen D.J."/>
            <person name="Gundappa M.K."/>
        </authorList>
    </citation>
    <scope>NUCLEOTIDE SEQUENCE [LARGE SCALE GENOMIC DNA]</scope>
</reference>
<keyword evidence="5 7" id="KW-0175">Coiled coil</keyword>
<dbReference type="STRING" id="62062.ENSHHUP00000003215"/>